<reference evidence="1 2" key="1">
    <citation type="submission" date="2024-11" db="EMBL/GenBank/DDBJ databases">
        <title>Chromosome-level genome assembly of Eucalyptus globulus Labill. provides insights into its genome evolution.</title>
        <authorList>
            <person name="Li X."/>
        </authorList>
    </citation>
    <scope>NUCLEOTIDE SEQUENCE [LARGE SCALE GENOMIC DNA]</scope>
    <source>
        <strain evidence="1">CL2024</strain>
        <tissue evidence="1">Fresh tender leaves</tissue>
    </source>
</reference>
<dbReference type="AlphaFoldDB" id="A0ABD3JLN3"/>
<dbReference type="EMBL" id="JBJKBG010000008">
    <property type="protein sequence ID" value="KAL3727103.1"/>
    <property type="molecule type" value="Genomic_DNA"/>
</dbReference>
<sequence>MVVGFPVNEISKLCLGKPVLRCLSATSAAIGDALSALQRFGGTTIGPWSCYDDDDGVDDGTPSSPGEAGRCVCVGKVCTVDIVCFLCREENLANLVAALRSKVAASSST</sequence>
<dbReference type="Proteomes" id="UP001634007">
    <property type="component" value="Unassembled WGS sequence"/>
</dbReference>
<name>A0ABD3JLN3_EUCGL</name>
<comment type="caution">
    <text evidence="1">The sequence shown here is derived from an EMBL/GenBank/DDBJ whole genome shotgun (WGS) entry which is preliminary data.</text>
</comment>
<keyword evidence="2" id="KW-1185">Reference proteome</keyword>
<evidence type="ECO:0000313" key="2">
    <source>
        <dbReference type="Proteomes" id="UP001634007"/>
    </source>
</evidence>
<evidence type="ECO:0000313" key="1">
    <source>
        <dbReference type="EMBL" id="KAL3727103.1"/>
    </source>
</evidence>
<proteinExistence type="predicted"/>
<organism evidence="1 2">
    <name type="scientific">Eucalyptus globulus</name>
    <name type="common">Tasmanian blue gum</name>
    <dbReference type="NCBI Taxonomy" id="34317"/>
    <lineage>
        <taxon>Eukaryota</taxon>
        <taxon>Viridiplantae</taxon>
        <taxon>Streptophyta</taxon>
        <taxon>Embryophyta</taxon>
        <taxon>Tracheophyta</taxon>
        <taxon>Spermatophyta</taxon>
        <taxon>Magnoliopsida</taxon>
        <taxon>eudicotyledons</taxon>
        <taxon>Gunneridae</taxon>
        <taxon>Pentapetalae</taxon>
        <taxon>rosids</taxon>
        <taxon>malvids</taxon>
        <taxon>Myrtales</taxon>
        <taxon>Myrtaceae</taxon>
        <taxon>Myrtoideae</taxon>
        <taxon>Eucalypteae</taxon>
        <taxon>Eucalyptus</taxon>
    </lineage>
</organism>
<accession>A0ABD3JLN3</accession>
<protein>
    <submittedName>
        <fullName evidence="1">Uncharacterized protein</fullName>
    </submittedName>
</protein>
<gene>
    <name evidence="1" type="ORF">ACJRO7_031927</name>
</gene>